<keyword evidence="3" id="KW-0804">Transcription</keyword>
<dbReference type="Proteomes" id="UP000283895">
    <property type="component" value="Unassembled WGS sequence"/>
</dbReference>
<keyword evidence="4" id="KW-0539">Nucleus</keyword>
<feature type="compositionally biased region" description="Polar residues" evidence="5">
    <location>
        <begin position="298"/>
        <end position="312"/>
    </location>
</feature>
<dbReference type="PANTHER" id="PTHR31069">
    <property type="entry name" value="OLEATE-ACTIVATED TRANSCRIPTION FACTOR 1-RELATED"/>
    <property type="match status" value="1"/>
</dbReference>
<dbReference type="GO" id="GO:0003677">
    <property type="term" value="F:DNA binding"/>
    <property type="evidence" value="ECO:0007669"/>
    <property type="project" value="UniProtKB-KW"/>
</dbReference>
<dbReference type="STRING" id="356882.A0A423VUN6"/>
<gene>
    <name evidence="7" type="ORF">VMCG_08890</name>
</gene>
<dbReference type="GO" id="GO:0008270">
    <property type="term" value="F:zinc ion binding"/>
    <property type="evidence" value="ECO:0007669"/>
    <property type="project" value="InterPro"/>
</dbReference>
<dbReference type="OrthoDB" id="2943660at2759"/>
<feature type="region of interest" description="Disordered" evidence="5">
    <location>
        <begin position="289"/>
        <end position="358"/>
    </location>
</feature>
<name>A0A423VUN6_9PEZI</name>
<dbReference type="EMBL" id="LKEA01000039">
    <property type="protein sequence ID" value="ROV94742.1"/>
    <property type="molecule type" value="Genomic_DNA"/>
</dbReference>
<dbReference type="Gene3D" id="4.10.240.10">
    <property type="entry name" value="Zn(2)-C6 fungal-type DNA-binding domain"/>
    <property type="match status" value="1"/>
</dbReference>
<evidence type="ECO:0000256" key="4">
    <source>
        <dbReference type="ARBA" id="ARBA00023242"/>
    </source>
</evidence>
<dbReference type="PANTHER" id="PTHR31069:SF32">
    <property type="entry name" value="ARGININE METABOLISM REGULATION PROTEIN II"/>
    <property type="match status" value="1"/>
</dbReference>
<dbReference type="InterPro" id="IPR050675">
    <property type="entry name" value="OAF3"/>
</dbReference>
<feature type="domain" description="Zn(2)-C6 fungal-type" evidence="6">
    <location>
        <begin position="248"/>
        <end position="278"/>
    </location>
</feature>
<evidence type="ECO:0000313" key="8">
    <source>
        <dbReference type="Proteomes" id="UP000283895"/>
    </source>
</evidence>
<organism evidence="7 8">
    <name type="scientific">Cytospora schulzeri</name>
    <dbReference type="NCBI Taxonomy" id="448051"/>
    <lineage>
        <taxon>Eukaryota</taxon>
        <taxon>Fungi</taxon>
        <taxon>Dikarya</taxon>
        <taxon>Ascomycota</taxon>
        <taxon>Pezizomycotina</taxon>
        <taxon>Sordariomycetes</taxon>
        <taxon>Sordariomycetidae</taxon>
        <taxon>Diaporthales</taxon>
        <taxon>Cytosporaceae</taxon>
        <taxon>Cytospora</taxon>
    </lineage>
</organism>
<comment type="caution">
    <text evidence="7">The sequence shown here is derived from an EMBL/GenBank/DDBJ whole genome shotgun (WGS) entry which is preliminary data.</text>
</comment>
<proteinExistence type="predicted"/>
<evidence type="ECO:0000256" key="1">
    <source>
        <dbReference type="ARBA" id="ARBA00023015"/>
    </source>
</evidence>
<dbReference type="CDD" id="cd00067">
    <property type="entry name" value="GAL4"/>
    <property type="match status" value="1"/>
</dbReference>
<keyword evidence="1" id="KW-0805">Transcription regulation</keyword>
<keyword evidence="2" id="KW-0238">DNA-binding</keyword>
<protein>
    <recommendedName>
        <fullName evidence="6">Zn(2)-C6 fungal-type domain-containing protein</fullName>
    </recommendedName>
</protein>
<evidence type="ECO:0000313" key="7">
    <source>
        <dbReference type="EMBL" id="ROV94742.1"/>
    </source>
</evidence>
<evidence type="ECO:0000259" key="6">
    <source>
        <dbReference type="PROSITE" id="PS50048"/>
    </source>
</evidence>
<keyword evidence="8" id="KW-1185">Reference proteome</keyword>
<dbReference type="SMART" id="SM00066">
    <property type="entry name" value="GAL4"/>
    <property type="match status" value="1"/>
</dbReference>
<dbReference type="PRINTS" id="PR00755">
    <property type="entry name" value="AFLATOXINBRP"/>
</dbReference>
<dbReference type="AlphaFoldDB" id="A0A423VUN6"/>
<evidence type="ECO:0000256" key="3">
    <source>
        <dbReference type="ARBA" id="ARBA00023163"/>
    </source>
</evidence>
<dbReference type="Pfam" id="PF20150">
    <property type="entry name" value="2EXR"/>
    <property type="match status" value="1"/>
</dbReference>
<reference evidence="7 8" key="1">
    <citation type="submission" date="2015-09" db="EMBL/GenBank/DDBJ databases">
        <title>Host preference determinants of Valsa canker pathogens revealed by comparative genomics.</title>
        <authorList>
            <person name="Yin Z."/>
            <person name="Huang L."/>
        </authorList>
    </citation>
    <scope>NUCLEOTIDE SEQUENCE [LARGE SCALE GENOMIC DNA]</scope>
    <source>
        <strain evidence="7 8">03-1</strain>
    </source>
</reference>
<dbReference type="Pfam" id="PF00172">
    <property type="entry name" value="Zn_clus"/>
    <property type="match status" value="1"/>
</dbReference>
<dbReference type="PROSITE" id="PS50048">
    <property type="entry name" value="ZN2_CY6_FUNGAL_2"/>
    <property type="match status" value="1"/>
</dbReference>
<dbReference type="InterPro" id="IPR001138">
    <property type="entry name" value="Zn2Cys6_DnaBD"/>
</dbReference>
<dbReference type="GO" id="GO:0000981">
    <property type="term" value="F:DNA-binding transcription factor activity, RNA polymerase II-specific"/>
    <property type="evidence" value="ECO:0007669"/>
    <property type="project" value="InterPro"/>
</dbReference>
<evidence type="ECO:0000256" key="2">
    <source>
        <dbReference type="ARBA" id="ARBA00023125"/>
    </source>
</evidence>
<accession>A0A423VUN6</accession>
<dbReference type="InterPro" id="IPR036864">
    <property type="entry name" value="Zn2-C6_fun-type_DNA-bd_sf"/>
</dbReference>
<evidence type="ECO:0000256" key="5">
    <source>
        <dbReference type="SAM" id="MobiDB-lite"/>
    </source>
</evidence>
<sequence length="622" mass="68549">MDDTGAITKLNATVMSDASAMLYNDVHFRPASTCDSWALFPLLLPELRLHVWQLLLQRHRMIDLVICTDDDEDSEARSTYYTGRNSLGNIAWQAALEYYRVRLPFPRQNGAQVLFLNPEYDVLDVRPARQSRGDGPRITTMGTHLALHRDYQQDENLKFLAEWGWVIPRHGMIVDAETFERLERAPSTAVGMWLFQPDAFKEPTNVQRSCFDVSAVHPGLLLFDCYYSSVIPAAGPAQKTNGTRLRTSCDACQNLKVKCSQDKPSCRRCSKNGLSCVYFPLRRMGRPKRPSVTPFSLPITTATPRSQSQACDNQRRRHATTTHSSASTMHPKATGHTPSGMEDLSGAGPSFGLENSDLGSDGLSSGGIVLGAEDDTLTGTYSATILEERPKIASIVNDELLSLSTGLDGSPALMRQQPGLLTSPLATLVGLSSHVGTKDQSSSSNDVQASREAGHCYLAILNRLTQLEATLDAGPRPPRLDVILSAERDTRQLKGRIFACRGHGIRELDMESSPTAPRERIPQGCIDAHGSSLLVLSLLADRVTSLFEDLFRRAAVSSHSMDQATRRTTASWLHGSLPEFTSQAGERQYERSVRSSFPRDIHCPVPEANCELTIGNYEVVAY</sequence>
<dbReference type="InterPro" id="IPR045518">
    <property type="entry name" value="2EXR"/>
</dbReference>
<dbReference type="SUPFAM" id="SSF57701">
    <property type="entry name" value="Zn2/Cys6 DNA-binding domain"/>
    <property type="match status" value="1"/>
</dbReference>